<feature type="compositionally biased region" description="Polar residues" evidence="5">
    <location>
        <begin position="395"/>
        <end position="404"/>
    </location>
</feature>
<dbReference type="InterPro" id="IPR011598">
    <property type="entry name" value="bHLH_dom"/>
</dbReference>
<dbReference type="PROSITE" id="PS50888">
    <property type="entry name" value="BHLH"/>
    <property type="match status" value="1"/>
</dbReference>
<feature type="compositionally biased region" description="Basic and acidic residues" evidence="5">
    <location>
        <begin position="124"/>
        <end position="141"/>
    </location>
</feature>
<feature type="region of interest" description="Disordered" evidence="5">
    <location>
        <begin position="673"/>
        <end position="699"/>
    </location>
</feature>
<feature type="compositionally biased region" description="Low complexity" evidence="5">
    <location>
        <begin position="316"/>
        <end position="327"/>
    </location>
</feature>
<keyword evidence="3" id="KW-0804">Transcription</keyword>
<feature type="compositionally biased region" description="Basic and acidic residues" evidence="5">
    <location>
        <begin position="431"/>
        <end position="452"/>
    </location>
</feature>
<accession>A0ABQ5CRR2</accession>
<evidence type="ECO:0000259" key="6">
    <source>
        <dbReference type="PROSITE" id="PS50888"/>
    </source>
</evidence>
<keyword evidence="4" id="KW-0539">Nucleus</keyword>
<feature type="compositionally biased region" description="Basic and acidic residues" evidence="5">
    <location>
        <begin position="356"/>
        <end position="365"/>
    </location>
</feature>
<feature type="compositionally biased region" description="Polar residues" evidence="5">
    <location>
        <begin position="207"/>
        <end position="216"/>
    </location>
</feature>
<dbReference type="PANTHER" id="PTHR46807:SF8">
    <property type="entry name" value="TRANSCRIPTION FACTOR PIF1-LIKE ISOFORM X2"/>
    <property type="match status" value="1"/>
</dbReference>
<dbReference type="Pfam" id="PF00010">
    <property type="entry name" value="HLH"/>
    <property type="match status" value="1"/>
</dbReference>
<feature type="compositionally biased region" description="Basic and acidic residues" evidence="5">
    <location>
        <begin position="464"/>
        <end position="480"/>
    </location>
</feature>
<dbReference type="SMART" id="SM00353">
    <property type="entry name" value="HLH"/>
    <property type="match status" value="1"/>
</dbReference>
<name>A0ABQ5CRR2_9ASTR</name>
<keyword evidence="8" id="KW-1185">Reference proteome</keyword>
<evidence type="ECO:0000256" key="3">
    <source>
        <dbReference type="ARBA" id="ARBA00023163"/>
    </source>
</evidence>
<feature type="compositionally biased region" description="Low complexity" evidence="5">
    <location>
        <begin position="371"/>
        <end position="389"/>
    </location>
</feature>
<feature type="compositionally biased region" description="Polar residues" evidence="5">
    <location>
        <begin position="223"/>
        <end position="232"/>
    </location>
</feature>
<dbReference type="Gene3D" id="4.10.280.10">
    <property type="entry name" value="Helix-loop-helix DNA-binding domain"/>
    <property type="match status" value="1"/>
</dbReference>
<feature type="domain" description="BHLH" evidence="6">
    <location>
        <begin position="464"/>
        <end position="513"/>
    </location>
</feature>
<feature type="compositionally biased region" description="Basic and acidic residues" evidence="5">
    <location>
        <begin position="72"/>
        <end position="82"/>
    </location>
</feature>
<dbReference type="InterPro" id="IPR036638">
    <property type="entry name" value="HLH_DNA-bd_sf"/>
</dbReference>
<evidence type="ECO:0000313" key="8">
    <source>
        <dbReference type="Proteomes" id="UP001151760"/>
    </source>
</evidence>
<organism evidence="7 8">
    <name type="scientific">Tanacetum coccineum</name>
    <dbReference type="NCBI Taxonomy" id="301880"/>
    <lineage>
        <taxon>Eukaryota</taxon>
        <taxon>Viridiplantae</taxon>
        <taxon>Streptophyta</taxon>
        <taxon>Embryophyta</taxon>
        <taxon>Tracheophyta</taxon>
        <taxon>Spermatophyta</taxon>
        <taxon>Magnoliopsida</taxon>
        <taxon>eudicotyledons</taxon>
        <taxon>Gunneridae</taxon>
        <taxon>Pentapetalae</taxon>
        <taxon>asterids</taxon>
        <taxon>campanulids</taxon>
        <taxon>Asterales</taxon>
        <taxon>Asteraceae</taxon>
        <taxon>Asteroideae</taxon>
        <taxon>Anthemideae</taxon>
        <taxon>Anthemidinae</taxon>
        <taxon>Tanacetum</taxon>
    </lineage>
</organism>
<feature type="compositionally biased region" description="Polar residues" evidence="5">
    <location>
        <begin position="26"/>
        <end position="36"/>
    </location>
</feature>
<dbReference type="InterPro" id="IPR047265">
    <property type="entry name" value="PIF1-like_bHLH"/>
</dbReference>
<keyword evidence="2" id="KW-0805">Transcription regulation</keyword>
<evidence type="ECO:0000313" key="7">
    <source>
        <dbReference type="EMBL" id="GJT28561.1"/>
    </source>
</evidence>
<feature type="compositionally biased region" description="Basic and acidic residues" evidence="5">
    <location>
        <begin position="12"/>
        <end position="25"/>
    </location>
</feature>
<dbReference type="PANTHER" id="PTHR46807">
    <property type="entry name" value="TRANSCRIPTION FACTOR PIF3"/>
    <property type="match status" value="1"/>
</dbReference>
<evidence type="ECO:0000256" key="1">
    <source>
        <dbReference type="ARBA" id="ARBA00004123"/>
    </source>
</evidence>
<feature type="compositionally biased region" description="Low complexity" evidence="5">
    <location>
        <begin position="277"/>
        <end position="286"/>
    </location>
</feature>
<dbReference type="CDD" id="cd11445">
    <property type="entry name" value="bHLH_AtPIF_like"/>
    <property type="match status" value="1"/>
</dbReference>
<evidence type="ECO:0000256" key="4">
    <source>
        <dbReference type="ARBA" id="ARBA00023242"/>
    </source>
</evidence>
<comment type="caution">
    <text evidence="7">The sequence shown here is derived from an EMBL/GenBank/DDBJ whole genome shotgun (WGS) entry which is preliminary data.</text>
</comment>
<feature type="region of interest" description="Disordered" evidence="5">
    <location>
        <begin position="273"/>
        <end position="293"/>
    </location>
</feature>
<reference evidence="7" key="1">
    <citation type="journal article" date="2022" name="Int. J. Mol. Sci.">
        <title>Draft Genome of Tanacetum Coccineum: Genomic Comparison of Closely Related Tanacetum-Family Plants.</title>
        <authorList>
            <person name="Yamashiro T."/>
            <person name="Shiraishi A."/>
            <person name="Nakayama K."/>
            <person name="Satake H."/>
        </authorList>
    </citation>
    <scope>NUCLEOTIDE SEQUENCE</scope>
</reference>
<dbReference type="InterPro" id="IPR044273">
    <property type="entry name" value="PIF3-like"/>
</dbReference>
<feature type="region of interest" description="Disordered" evidence="5">
    <location>
        <begin position="316"/>
        <end position="480"/>
    </location>
</feature>
<gene>
    <name evidence="7" type="ORF">Tco_0908836</name>
</gene>
<proteinExistence type="predicted"/>
<dbReference type="SUPFAM" id="SSF47459">
    <property type="entry name" value="HLH, helix-loop-helix DNA-binding domain"/>
    <property type="match status" value="1"/>
</dbReference>
<dbReference type="Proteomes" id="UP001151760">
    <property type="component" value="Unassembled WGS sequence"/>
</dbReference>
<feature type="region of interest" description="Disordered" evidence="5">
    <location>
        <begin position="207"/>
        <end position="234"/>
    </location>
</feature>
<dbReference type="EMBL" id="BQNB010014470">
    <property type="protein sequence ID" value="GJT28561.1"/>
    <property type="molecule type" value="Genomic_DNA"/>
</dbReference>
<feature type="region of interest" description="Disordered" evidence="5">
    <location>
        <begin position="72"/>
        <end position="189"/>
    </location>
</feature>
<feature type="compositionally biased region" description="Polar residues" evidence="5">
    <location>
        <begin position="673"/>
        <end position="690"/>
    </location>
</feature>
<reference evidence="7" key="2">
    <citation type="submission" date="2022-01" db="EMBL/GenBank/DDBJ databases">
        <authorList>
            <person name="Yamashiro T."/>
            <person name="Shiraishi A."/>
            <person name="Satake H."/>
            <person name="Nakayama K."/>
        </authorList>
    </citation>
    <scope>NUCLEOTIDE SEQUENCE</scope>
</reference>
<comment type="subcellular location">
    <subcellularLocation>
        <location evidence="1">Nucleus</location>
    </subcellularLocation>
</comment>
<evidence type="ECO:0000256" key="2">
    <source>
        <dbReference type="ARBA" id="ARBA00023015"/>
    </source>
</evidence>
<protein>
    <submittedName>
        <fullName evidence="7">Basic helix-loop-helix leucine zipper transcription factor</fullName>
    </submittedName>
</protein>
<feature type="compositionally biased region" description="Basic residues" evidence="5">
    <location>
        <begin position="99"/>
        <end position="110"/>
    </location>
</feature>
<evidence type="ECO:0000256" key="5">
    <source>
        <dbReference type="SAM" id="MobiDB-lite"/>
    </source>
</evidence>
<sequence length="699" mass="77747">MSNHEQPTPSHPRSDVRNTIGKDKQTPQGSARTTSAVDLEEFCEKHYEKLLPIMADKYEYEKRKKEKLEEVKARLDFGDARKKSIRAQESAYSESRTISPRRQRRSRSPHHNPSVFTRLRRERSRSPRHEYKSKERRESTVFKRLGGRGRSASAHSDSRQESSRYTENYSESEDSEGGHWKSKSRRKKGGDEGIMELLWHNGQVVMQSQNQRSSGNKKPAVRSTEQQQQTGPSDLFMQEDEMSSWLHYPVEYPSNENSLEGYLYDNDLLFPTPSPNPITTTPTAPTTLPPPTPPSVVIPSPRPPLAPIRRNHVDIQPRQQPQPTQQPKYPNFLHFSRPNKAKTLESGSSAPVTEAPESRASHVSEKPPPMSVGGESVSGVGLVGTSSTGREVETCNKSMMSSPDGSGASGSIEPSTQMPPPSTSDRKRKGRDTEDTECHSEDAEFDYPDAKKQSHGSTSTKRSRAAEVHNLSERRRRDRINEKMKALQELIPRCNKSDKASMLDEAIEYLKSLQMQVQMMSMGFGMVPMMFPGVPQYVPPMAMGMGMGMDMGMNRPMVPYPTILPGPSMPNPAASAAAATAQLGQRFPVPGFNMSPVAVAGQAANMSAPMMSSFPLQSQNQPRVPNFADPYQQYLGLHQTQLPLPQACFISYKTFNSYMDTLKSSIVTLPMQNQGGISPTATKPGSSKDATNPDHHQTG</sequence>
<feature type="region of interest" description="Disordered" evidence="5">
    <location>
        <begin position="1"/>
        <end position="38"/>
    </location>
</feature>